<evidence type="ECO:0000256" key="3">
    <source>
        <dbReference type="ARBA" id="ARBA00023026"/>
    </source>
</evidence>
<evidence type="ECO:0000256" key="2">
    <source>
        <dbReference type="ARBA" id="ARBA00022729"/>
    </source>
</evidence>
<dbReference type="SUPFAM" id="SSF54106">
    <property type="entry name" value="LysM domain"/>
    <property type="match status" value="4"/>
</dbReference>
<keyword evidence="3" id="KW-0843">Virulence</keyword>
<feature type="domain" description="LysM" evidence="6">
    <location>
        <begin position="399"/>
        <end position="445"/>
    </location>
</feature>
<dbReference type="STRING" id="42673.A0A2K0WT84"/>
<dbReference type="Proteomes" id="UP000236664">
    <property type="component" value="Unassembled WGS sequence"/>
</dbReference>
<dbReference type="GO" id="GO:0008061">
    <property type="term" value="F:chitin binding"/>
    <property type="evidence" value="ECO:0007669"/>
    <property type="project" value="UniProtKB-KW"/>
</dbReference>
<evidence type="ECO:0000313" key="8">
    <source>
        <dbReference type="Proteomes" id="UP000236664"/>
    </source>
</evidence>
<dbReference type="SMART" id="SM00257">
    <property type="entry name" value="LysM"/>
    <property type="match status" value="5"/>
</dbReference>
<dbReference type="CDD" id="cd00118">
    <property type="entry name" value="LysM"/>
    <property type="match status" value="4"/>
</dbReference>
<keyword evidence="2 5" id="KW-0732">Signal</keyword>
<keyword evidence="8" id="KW-1185">Reference proteome</keyword>
<dbReference type="PANTHER" id="PTHR34997:SF2">
    <property type="entry name" value="LYSM DOMAIN-CONTAINING PROTEIN-RELATED"/>
    <property type="match status" value="1"/>
</dbReference>
<dbReference type="InterPro" id="IPR052210">
    <property type="entry name" value="LysM1-like"/>
</dbReference>
<dbReference type="AlphaFoldDB" id="A0A2K0WT84"/>
<name>A0A2K0WT84_GIBNY</name>
<feature type="domain" description="LysM" evidence="6">
    <location>
        <begin position="23"/>
        <end position="69"/>
    </location>
</feature>
<reference evidence="7 8" key="1">
    <citation type="submission" date="2017-06" db="EMBL/GenBank/DDBJ databases">
        <title>Genome of Fusarium nygamai isolate CS10214.</title>
        <authorList>
            <person name="Gardiner D.M."/>
            <person name="Obanor F."/>
            <person name="Kazan K."/>
        </authorList>
    </citation>
    <scope>NUCLEOTIDE SEQUENCE [LARGE SCALE GENOMIC DNA]</scope>
    <source>
        <strain evidence="7 8">CS10214</strain>
    </source>
</reference>
<dbReference type="PANTHER" id="PTHR34997">
    <property type="entry name" value="AM15"/>
    <property type="match status" value="1"/>
</dbReference>
<comment type="caution">
    <text evidence="7">The sequence shown here is derived from an EMBL/GenBank/DDBJ whole genome shotgun (WGS) entry which is preliminary data.</text>
</comment>
<comment type="similarity">
    <text evidence="4">Belongs to the secreted LysM effector family.</text>
</comment>
<feature type="domain" description="LysM" evidence="6">
    <location>
        <begin position="111"/>
        <end position="157"/>
    </location>
</feature>
<keyword evidence="1" id="KW-0147">Chitin-binding</keyword>
<feature type="chain" id="PRO_5014449002" description="LysM domain-containing protein" evidence="5">
    <location>
        <begin position="19"/>
        <end position="531"/>
    </location>
</feature>
<feature type="domain" description="LysM" evidence="6">
    <location>
        <begin position="483"/>
        <end position="529"/>
    </location>
</feature>
<dbReference type="EMBL" id="MTQA01000019">
    <property type="protein sequence ID" value="PNP85446.1"/>
    <property type="molecule type" value="Genomic_DNA"/>
</dbReference>
<dbReference type="InterPro" id="IPR018392">
    <property type="entry name" value="LysM"/>
</dbReference>
<feature type="signal peptide" evidence="5">
    <location>
        <begin position="1"/>
        <end position="18"/>
    </location>
</feature>
<evidence type="ECO:0000256" key="5">
    <source>
        <dbReference type="SAM" id="SignalP"/>
    </source>
</evidence>
<dbReference type="PROSITE" id="PS51782">
    <property type="entry name" value="LYSM"/>
    <property type="match status" value="4"/>
</dbReference>
<evidence type="ECO:0000256" key="4">
    <source>
        <dbReference type="ARBA" id="ARBA00044955"/>
    </source>
</evidence>
<dbReference type="InterPro" id="IPR036779">
    <property type="entry name" value="LysM_dom_sf"/>
</dbReference>
<accession>A0A2K0WT84</accession>
<protein>
    <recommendedName>
        <fullName evidence="6">LysM domain-containing protein</fullName>
    </recommendedName>
</protein>
<dbReference type="OrthoDB" id="5985073at2759"/>
<evidence type="ECO:0000259" key="6">
    <source>
        <dbReference type="PROSITE" id="PS51782"/>
    </source>
</evidence>
<evidence type="ECO:0000256" key="1">
    <source>
        <dbReference type="ARBA" id="ARBA00022669"/>
    </source>
</evidence>
<proteinExistence type="inferred from homology"/>
<gene>
    <name evidence="7" type="ORF">FNYG_01275</name>
</gene>
<dbReference type="Gene3D" id="3.10.350.10">
    <property type="entry name" value="LysM domain"/>
    <property type="match status" value="5"/>
</dbReference>
<dbReference type="Pfam" id="PF01476">
    <property type="entry name" value="LysM"/>
    <property type="match status" value="3"/>
</dbReference>
<evidence type="ECO:0000313" key="7">
    <source>
        <dbReference type="EMBL" id="PNP85446.1"/>
    </source>
</evidence>
<sequence length="531" mass="57415">MRIYSIILLGSLFCLASTSTTCTEYTIQDGDTCRSVAKTAKITYAQLLSWNPSLDAACGNLSSQKDGRVCISNPLGDFALPSNSKPATIIITTEAPIPKPTGEGTLAHCGEWYLVALGDDCSAIATNHSITRKDLLFLNPELFDNCTNLLADVYYCVQPVGYISTYPGYNGSSTQPPIQPVSATSIPFQNPFEQKDNKSDSQLIPLANGTRRDCYKYIYFYNDFILWNPSLAQPEDDEETSGQADSVANLYAYPCTVSANSSYCVMLASPTPAPIEDVQPPTPLAAGIAKNCTKYFLIESYNTCDDIMGQFYLDLRLFVSMNPSVKEDCTGLAVGTWYCVSIWPGGVLPPDAYGDDDDDIGDPSITATSTTEVRSGSSTHTATSVISPVQTGMASNCDSFYKVKGSDGCWAIAHDNNIDLDDFYKWNPAVKSDCSGLQPNFYVCVGVQSKPTSVPTRSTGTSSSSGLVTPTPTQTGMVKGCKSFYQVHSGDGCWDIAHDNKISLDDFYQWNPAVKTDCSGLQPDYNVCIGV</sequence>
<organism evidence="7 8">
    <name type="scientific">Gibberella nygamai</name>
    <name type="common">Bean root rot disease fungus</name>
    <name type="synonym">Fusarium nygamai</name>
    <dbReference type="NCBI Taxonomy" id="42673"/>
    <lineage>
        <taxon>Eukaryota</taxon>
        <taxon>Fungi</taxon>
        <taxon>Dikarya</taxon>
        <taxon>Ascomycota</taxon>
        <taxon>Pezizomycotina</taxon>
        <taxon>Sordariomycetes</taxon>
        <taxon>Hypocreomycetidae</taxon>
        <taxon>Hypocreales</taxon>
        <taxon>Nectriaceae</taxon>
        <taxon>Fusarium</taxon>
        <taxon>Fusarium fujikuroi species complex</taxon>
    </lineage>
</organism>